<protein>
    <submittedName>
        <fullName evidence="2">Uncharacterized protein</fullName>
    </submittedName>
</protein>
<dbReference type="EMBL" id="ML769532">
    <property type="protein sequence ID" value="KAE9395379.1"/>
    <property type="molecule type" value="Genomic_DNA"/>
</dbReference>
<organism evidence="2 3">
    <name type="scientific">Gymnopus androsaceus JB14</name>
    <dbReference type="NCBI Taxonomy" id="1447944"/>
    <lineage>
        <taxon>Eukaryota</taxon>
        <taxon>Fungi</taxon>
        <taxon>Dikarya</taxon>
        <taxon>Basidiomycota</taxon>
        <taxon>Agaricomycotina</taxon>
        <taxon>Agaricomycetes</taxon>
        <taxon>Agaricomycetidae</taxon>
        <taxon>Agaricales</taxon>
        <taxon>Marasmiineae</taxon>
        <taxon>Omphalotaceae</taxon>
        <taxon>Gymnopus</taxon>
    </lineage>
</organism>
<keyword evidence="3" id="KW-1185">Reference proteome</keyword>
<name>A0A6A4HAQ3_9AGAR</name>
<accession>A0A6A4HAQ3</accession>
<gene>
    <name evidence="2" type="ORF">BT96DRAFT_153558</name>
</gene>
<sequence length="84" mass="9194">MSTSVLTEPSEPSRKPVTVSSSAKATFTKATYSVVSVHCRDFHSMQDILRPPKPPSSSIFVDVPQADELSLNPSSTSSLRRKWS</sequence>
<proteinExistence type="predicted"/>
<evidence type="ECO:0000313" key="3">
    <source>
        <dbReference type="Proteomes" id="UP000799118"/>
    </source>
</evidence>
<evidence type="ECO:0000256" key="1">
    <source>
        <dbReference type="SAM" id="MobiDB-lite"/>
    </source>
</evidence>
<dbReference type="Proteomes" id="UP000799118">
    <property type="component" value="Unassembled WGS sequence"/>
</dbReference>
<dbReference type="AlphaFoldDB" id="A0A6A4HAQ3"/>
<feature type="region of interest" description="Disordered" evidence="1">
    <location>
        <begin position="1"/>
        <end position="23"/>
    </location>
</feature>
<evidence type="ECO:0000313" key="2">
    <source>
        <dbReference type="EMBL" id="KAE9395379.1"/>
    </source>
</evidence>
<reference evidence="2" key="1">
    <citation type="journal article" date="2019" name="Environ. Microbiol.">
        <title>Fungal ecological strategies reflected in gene transcription - a case study of two litter decomposers.</title>
        <authorList>
            <person name="Barbi F."/>
            <person name="Kohler A."/>
            <person name="Barry K."/>
            <person name="Baskaran P."/>
            <person name="Daum C."/>
            <person name="Fauchery L."/>
            <person name="Ihrmark K."/>
            <person name="Kuo A."/>
            <person name="LaButti K."/>
            <person name="Lipzen A."/>
            <person name="Morin E."/>
            <person name="Grigoriev I.V."/>
            <person name="Henrissat B."/>
            <person name="Lindahl B."/>
            <person name="Martin F."/>
        </authorList>
    </citation>
    <scope>NUCLEOTIDE SEQUENCE</scope>
    <source>
        <strain evidence="2">JB14</strain>
    </source>
</reference>